<evidence type="ECO:0000313" key="9">
    <source>
        <dbReference type="EMBL" id="VVT57274.1"/>
    </source>
</evidence>
<gene>
    <name evidence="9" type="ORF">SAPINGB_P005630</name>
</gene>
<evidence type="ECO:0000256" key="4">
    <source>
        <dbReference type="ARBA" id="ARBA00023004"/>
    </source>
</evidence>
<dbReference type="RefSeq" id="XP_031856235.1">
    <property type="nucleotide sequence ID" value="XM_032000344.1"/>
</dbReference>
<evidence type="ECO:0000259" key="6">
    <source>
        <dbReference type="PROSITE" id="PS50016"/>
    </source>
</evidence>
<dbReference type="GO" id="GO:0034647">
    <property type="term" value="F:histone H3K4me/H3K4me2/H3K4me3 demethylase activity"/>
    <property type="evidence" value="ECO:0007669"/>
    <property type="project" value="TreeGrafter"/>
</dbReference>
<dbReference type="Proteomes" id="UP000398389">
    <property type="component" value="Unassembled WGS sequence"/>
</dbReference>
<keyword evidence="3" id="KW-0862">Zinc</keyword>
<dbReference type="GO" id="GO:0008270">
    <property type="term" value="F:zinc ion binding"/>
    <property type="evidence" value="ECO:0007669"/>
    <property type="project" value="UniProtKB-KW"/>
</dbReference>
<evidence type="ECO:0000256" key="1">
    <source>
        <dbReference type="ARBA" id="ARBA00022723"/>
    </source>
</evidence>
<evidence type="ECO:0000256" key="2">
    <source>
        <dbReference type="ARBA" id="ARBA00022771"/>
    </source>
</evidence>
<dbReference type="GO" id="GO:0000785">
    <property type="term" value="C:chromatin"/>
    <property type="evidence" value="ECO:0007669"/>
    <property type="project" value="TreeGrafter"/>
</dbReference>
<dbReference type="SMART" id="SM00558">
    <property type="entry name" value="JmjC"/>
    <property type="match status" value="1"/>
</dbReference>
<dbReference type="InterPro" id="IPR001965">
    <property type="entry name" value="Znf_PHD"/>
</dbReference>
<evidence type="ECO:0000313" key="10">
    <source>
        <dbReference type="Proteomes" id="UP000398389"/>
    </source>
</evidence>
<dbReference type="InterPro" id="IPR001841">
    <property type="entry name" value="Znf_RING"/>
</dbReference>
<sequence length="601" mass="69594">MLTSSMVKKIYVDLIKPFENHIEFLKSLGIDGNTNLSTCATHSNKNTETNKAKNNYNYNVHPIVIKASHADLNEFVCEVCDNEITEDILMRSCDECDCTFHRSCINNYDVFQFPNNSIYQKNLRSSWYCPKCLVGSCDFAFQQGDDYTLFEFEDFADSFENLFFEENPLLSTLSKEKQKVEIEKMFWNFVNSPGKSLTVEYGSDIHTDTSGFPSSVEMHHNKYSKDSWNLNNLPLHKDSLFHNITTDISGMTQPWIYIGMLFSTFCWHCEDHYTYSINYQHFGETKTWYGVPGDHAEEFEKTVKNTAPELFEKQPDLLFQLVTMVSPDVLLKDNVPCYTIKQQPGQFVITWPKVYHSGFNHGFNCNEAVNFAPLNWLPYGAESSKTYKLLKRAPVFSFDSLVIRTAKLDHRKVAFKWLYPYLKNIINEEISLRESIISKYPTIPVYLLPSDVPEEKYQCAVCQSLPYLSRVVIKKKLSIFKKRKYHNGTLISGRSHKNLKCRGNIAQNSQIRKRGRPPKTATNLSSNKISEHKTNDMSSLYGVFSDELGNKYEFEKDCITVCHSHVPNDYSENSLFDIELHLKWTNSELQKILSDFKNQVN</sequence>
<evidence type="ECO:0008006" key="11">
    <source>
        <dbReference type="Google" id="ProtNLM"/>
    </source>
</evidence>
<dbReference type="InterPro" id="IPR019787">
    <property type="entry name" value="Znf_PHD-finger"/>
</dbReference>
<dbReference type="InterPro" id="IPR003347">
    <property type="entry name" value="JmjC_dom"/>
</dbReference>
<dbReference type="Gene3D" id="2.60.120.650">
    <property type="entry name" value="Cupin"/>
    <property type="match status" value="1"/>
</dbReference>
<dbReference type="PANTHER" id="PTHR10694">
    <property type="entry name" value="LYSINE-SPECIFIC DEMETHYLASE"/>
    <property type="match status" value="1"/>
</dbReference>
<protein>
    <recommendedName>
        <fullName evidence="11">JmjC domain-containing protein</fullName>
    </recommendedName>
</protein>
<evidence type="ECO:0000256" key="3">
    <source>
        <dbReference type="ARBA" id="ARBA00022833"/>
    </source>
</evidence>
<dbReference type="GO" id="GO:0006355">
    <property type="term" value="P:regulation of DNA-templated transcription"/>
    <property type="evidence" value="ECO:0007669"/>
    <property type="project" value="TreeGrafter"/>
</dbReference>
<name>A0A5E8C0N9_9ASCO</name>
<reference evidence="9 10" key="1">
    <citation type="submission" date="2019-09" db="EMBL/GenBank/DDBJ databases">
        <authorList>
            <person name="Brejova B."/>
        </authorList>
    </citation>
    <scope>NUCLEOTIDE SEQUENCE [LARGE SCALE GENOMIC DNA]</scope>
</reference>
<keyword evidence="1" id="KW-0479">Metal-binding</keyword>
<dbReference type="PROSITE" id="PS51184">
    <property type="entry name" value="JMJC"/>
    <property type="match status" value="1"/>
</dbReference>
<dbReference type="GeneID" id="43584444"/>
<evidence type="ECO:0000259" key="7">
    <source>
        <dbReference type="PROSITE" id="PS50089"/>
    </source>
</evidence>
<dbReference type="PANTHER" id="PTHR10694:SF33">
    <property type="entry name" value="LYSINE-SPECIFIC DEMETHYLASE 5"/>
    <property type="match status" value="1"/>
</dbReference>
<dbReference type="Pfam" id="PF02373">
    <property type="entry name" value="JmjC"/>
    <property type="match status" value="1"/>
</dbReference>
<dbReference type="AlphaFoldDB" id="A0A5E8C0N9"/>
<dbReference type="SUPFAM" id="SSF51197">
    <property type="entry name" value="Clavaminate synthase-like"/>
    <property type="match status" value="1"/>
</dbReference>
<dbReference type="GO" id="GO:0005634">
    <property type="term" value="C:nucleus"/>
    <property type="evidence" value="ECO:0007669"/>
    <property type="project" value="TreeGrafter"/>
</dbReference>
<evidence type="ECO:0000256" key="5">
    <source>
        <dbReference type="PROSITE-ProRule" id="PRU00175"/>
    </source>
</evidence>
<dbReference type="SMART" id="SM00249">
    <property type="entry name" value="PHD"/>
    <property type="match status" value="1"/>
</dbReference>
<organism evidence="9 10">
    <name type="scientific">Magnusiomyces paraingens</name>
    <dbReference type="NCBI Taxonomy" id="2606893"/>
    <lineage>
        <taxon>Eukaryota</taxon>
        <taxon>Fungi</taxon>
        <taxon>Dikarya</taxon>
        <taxon>Ascomycota</taxon>
        <taxon>Saccharomycotina</taxon>
        <taxon>Dipodascomycetes</taxon>
        <taxon>Dipodascales</taxon>
        <taxon>Dipodascaceae</taxon>
        <taxon>Magnusiomyces</taxon>
    </lineage>
</organism>
<accession>A0A5E8C0N9</accession>
<dbReference type="EMBL" id="CABVLU010000004">
    <property type="protein sequence ID" value="VVT57274.1"/>
    <property type="molecule type" value="Genomic_DNA"/>
</dbReference>
<keyword evidence="10" id="KW-1185">Reference proteome</keyword>
<dbReference type="PROSITE" id="PS50016">
    <property type="entry name" value="ZF_PHD_2"/>
    <property type="match status" value="1"/>
</dbReference>
<proteinExistence type="predicted"/>
<feature type="domain" description="RING-type" evidence="7">
    <location>
        <begin position="77"/>
        <end position="132"/>
    </location>
</feature>
<keyword evidence="2 5" id="KW-0863">Zinc-finger</keyword>
<dbReference type="OrthoDB" id="1678912at2759"/>
<dbReference type="CDD" id="cd15489">
    <property type="entry name" value="PHD_SF"/>
    <property type="match status" value="1"/>
</dbReference>
<keyword evidence="4" id="KW-0408">Iron</keyword>
<feature type="domain" description="JmjC" evidence="8">
    <location>
        <begin position="222"/>
        <end position="388"/>
    </location>
</feature>
<dbReference type="PROSITE" id="PS50089">
    <property type="entry name" value="ZF_RING_2"/>
    <property type="match status" value="1"/>
</dbReference>
<evidence type="ECO:0000259" key="8">
    <source>
        <dbReference type="PROSITE" id="PS51184"/>
    </source>
</evidence>
<feature type="domain" description="PHD-type" evidence="6">
    <location>
        <begin position="74"/>
        <end position="135"/>
    </location>
</feature>